<sequence length="379" mass="39724">MKKIIIAIDSFKGCLTSAEAGKAAEKGIKSINPSCHTSVIPIADGGEGLLDVLITATKGKYITLSAHGPLMKMAKTHYGLSGNGRTAIIEMAAISGLPLVPIEQRNPMLTTTFGTGELIKDALNKGCRNFIIGIGGSATNDAGLGMLQALGFRFLDKSGHTLGTGGQIMEAVANIDTSGIHPALRETHFMVACDVANPFYGPDGAAYIFAQQKGADSNMVQRLDEGMQSLAEVIKKTTGKDITNYPGAGAAGGMGGGLLAFFNAELKPGTELLLKAIDFSEKIKGADLIITGEGKADRQTAMGKVPYGILKEAQKEHIPVIVLAGSIENLPELNKAGFKGIFSIAPGPITLEKAMEPEFAKENITRLVSQLYSVITSFG</sequence>
<proteinExistence type="inferred from homology"/>
<dbReference type="SUPFAM" id="SSF110738">
    <property type="entry name" value="Glycerate kinase I"/>
    <property type="match status" value="1"/>
</dbReference>
<dbReference type="EC" id="2.7.1.31" evidence="5"/>
<dbReference type="InterPro" id="IPR004381">
    <property type="entry name" value="Glycerate_kinase"/>
</dbReference>
<evidence type="ECO:0000256" key="3">
    <source>
        <dbReference type="ARBA" id="ARBA00022777"/>
    </source>
</evidence>
<evidence type="ECO:0000256" key="4">
    <source>
        <dbReference type="PIRNR" id="PIRNR006078"/>
    </source>
</evidence>
<dbReference type="InterPro" id="IPR018193">
    <property type="entry name" value="Glyc_kinase_flavodox-like_fold"/>
</dbReference>
<dbReference type="PANTHER" id="PTHR21599:SF0">
    <property type="entry name" value="GLYCERATE KINASE"/>
    <property type="match status" value="1"/>
</dbReference>
<dbReference type="Gene3D" id="3.40.50.10350">
    <property type="entry name" value="Glycerate kinase, domain 1"/>
    <property type="match status" value="1"/>
</dbReference>
<dbReference type="GO" id="GO:0031388">
    <property type="term" value="P:organic acid phosphorylation"/>
    <property type="evidence" value="ECO:0007669"/>
    <property type="project" value="UniProtKB-UniRule"/>
</dbReference>
<dbReference type="PIRSF" id="PIRSF006078">
    <property type="entry name" value="GlxK"/>
    <property type="match status" value="1"/>
</dbReference>
<keyword evidence="3 4" id="KW-0418">Kinase</keyword>
<dbReference type="AlphaFoldDB" id="A0A069STI7"/>
<gene>
    <name evidence="5" type="ORF">M099_1384</name>
</gene>
<evidence type="ECO:0000256" key="2">
    <source>
        <dbReference type="ARBA" id="ARBA00022679"/>
    </source>
</evidence>
<dbReference type="Gene3D" id="3.90.1510.10">
    <property type="entry name" value="Glycerate kinase, domain 2"/>
    <property type="match status" value="1"/>
</dbReference>
<dbReference type="Pfam" id="PF02595">
    <property type="entry name" value="Gly_kinase"/>
    <property type="match status" value="1"/>
</dbReference>
<dbReference type="PANTHER" id="PTHR21599">
    <property type="entry name" value="GLYCERATE KINASE"/>
    <property type="match status" value="1"/>
</dbReference>
<accession>A0A069STI7</accession>
<dbReference type="EMBL" id="JNHM01000017">
    <property type="protein sequence ID" value="KDS55022.1"/>
    <property type="molecule type" value="Genomic_DNA"/>
</dbReference>
<dbReference type="Proteomes" id="UP000027661">
    <property type="component" value="Unassembled WGS sequence"/>
</dbReference>
<dbReference type="NCBIfam" id="TIGR00045">
    <property type="entry name" value="glycerate kinase"/>
    <property type="match status" value="1"/>
</dbReference>
<dbReference type="GO" id="GO:0008887">
    <property type="term" value="F:glycerate kinase activity"/>
    <property type="evidence" value="ECO:0007669"/>
    <property type="project" value="UniProtKB-UniRule"/>
</dbReference>
<comment type="similarity">
    <text evidence="1 4">Belongs to the glycerate kinase type-1 family.</text>
</comment>
<dbReference type="InterPro" id="IPR036129">
    <property type="entry name" value="Glycerate_kinase_sf"/>
</dbReference>
<name>A0A069STI7_PHOVU</name>
<keyword evidence="2 4" id="KW-0808">Transferase</keyword>
<dbReference type="PATRIC" id="fig|1339352.3.peg.1338"/>
<protein>
    <submittedName>
        <fullName evidence="5">Glycerate kinase family protein</fullName>
        <ecNumber evidence="5">2.7.1.31</ecNumber>
    </submittedName>
</protein>
<evidence type="ECO:0000313" key="6">
    <source>
        <dbReference type="Proteomes" id="UP000027661"/>
    </source>
</evidence>
<evidence type="ECO:0000256" key="1">
    <source>
        <dbReference type="ARBA" id="ARBA00006284"/>
    </source>
</evidence>
<reference evidence="5 6" key="1">
    <citation type="submission" date="2014-04" db="EMBL/GenBank/DDBJ databases">
        <authorList>
            <person name="Sears C."/>
            <person name="Carroll K."/>
            <person name="Sack B.R."/>
            <person name="Qadri F."/>
            <person name="Myers L.L."/>
            <person name="Chung G.-T."/>
            <person name="Escheverria P."/>
            <person name="Fraser C.M."/>
            <person name="Sadzewicz L."/>
            <person name="Shefchek K.A."/>
            <person name="Tallon L."/>
            <person name="Das S.P."/>
            <person name="Daugherty S."/>
            <person name="Mongodin E.F."/>
        </authorList>
    </citation>
    <scope>NUCLEOTIDE SEQUENCE [LARGE SCALE GENOMIC DNA]</scope>
    <source>
        <strain evidence="5 6">3975 RP4</strain>
    </source>
</reference>
<dbReference type="GeneID" id="5302573"/>
<organism evidence="5 6">
    <name type="scientific">Phocaeicola vulgatus str. 3975 RP4</name>
    <dbReference type="NCBI Taxonomy" id="1339352"/>
    <lineage>
        <taxon>Bacteria</taxon>
        <taxon>Pseudomonadati</taxon>
        <taxon>Bacteroidota</taxon>
        <taxon>Bacteroidia</taxon>
        <taxon>Bacteroidales</taxon>
        <taxon>Bacteroidaceae</taxon>
        <taxon>Phocaeicola</taxon>
    </lineage>
</organism>
<dbReference type="RefSeq" id="WP_005849477.1">
    <property type="nucleotide sequence ID" value="NZ_JNHM01000017.1"/>
</dbReference>
<dbReference type="InterPro" id="IPR018197">
    <property type="entry name" value="Glycerate_kinase_RE-like"/>
</dbReference>
<evidence type="ECO:0000313" key="5">
    <source>
        <dbReference type="EMBL" id="KDS55022.1"/>
    </source>
</evidence>
<comment type="caution">
    <text evidence="5">The sequence shown here is derived from an EMBL/GenBank/DDBJ whole genome shotgun (WGS) entry which is preliminary data.</text>
</comment>